<protein>
    <submittedName>
        <fullName evidence="1">Uncharacterized protein</fullName>
    </submittedName>
</protein>
<dbReference type="PaxDb" id="269797-Mbar_A1724"/>
<gene>
    <name evidence="1" type="ordered locus">Mbar_A1724</name>
</gene>
<reference evidence="1" key="1">
    <citation type="submission" date="2006-06" db="EMBL/GenBank/DDBJ databases">
        <title>Complete sequence of chromosome 1 of Methanosarcina barkeri str. fusaro.</title>
        <authorList>
            <person name="Copeland A."/>
            <person name="Lucas S."/>
            <person name="Lapidus A."/>
            <person name="Barry K."/>
            <person name="Detter J.C."/>
            <person name="Glavina T."/>
            <person name="Hammon N."/>
            <person name="Israni S."/>
            <person name="Pitluck S."/>
            <person name="Goodwin L.A."/>
            <person name="Saunders E.H."/>
            <person name="Schmutz J."/>
            <person name="Larimer F."/>
            <person name="Land M."/>
            <person name="Anderson I."/>
            <person name="Richardson P."/>
        </authorList>
    </citation>
    <scope>NUCLEOTIDE SEQUENCE</scope>
    <source>
        <strain evidence="1">Fusaro</strain>
    </source>
</reference>
<accession>Q46BS6</accession>
<dbReference type="eggNOG" id="arCOG00297">
    <property type="taxonomic scope" value="Archaea"/>
</dbReference>
<dbReference type="HOGENOM" id="CLU_2695749_0_0_2"/>
<name>Q46BS6_METBF</name>
<proteinExistence type="predicted"/>
<dbReference type="KEGG" id="mba:Mbar_A1724"/>
<evidence type="ECO:0000313" key="1">
    <source>
        <dbReference type="EMBL" id="AAZ70666.1"/>
    </source>
</evidence>
<dbReference type="STRING" id="269797.Mbar_A1724"/>
<dbReference type="AlphaFoldDB" id="Q46BS6"/>
<organism evidence="1">
    <name type="scientific">Methanosarcina barkeri (strain Fusaro / DSM 804)</name>
    <dbReference type="NCBI Taxonomy" id="269797"/>
    <lineage>
        <taxon>Archaea</taxon>
        <taxon>Methanobacteriati</taxon>
        <taxon>Methanobacteriota</taxon>
        <taxon>Stenosarchaea group</taxon>
        <taxon>Methanomicrobia</taxon>
        <taxon>Methanosarcinales</taxon>
        <taxon>Methanosarcinaceae</taxon>
        <taxon>Methanosarcina</taxon>
    </lineage>
</organism>
<dbReference type="EMBL" id="CP000099">
    <property type="protein sequence ID" value="AAZ70666.1"/>
    <property type="molecule type" value="Genomic_DNA"/>
</dbReference>
<sequence length="82" mass="8997">MEIVEVRQLLSCIVDSTKFRAVANMAPPLGGVLKILEPIFPRGNYSGKKDSLIIQKGEIITTIYGSGKIVRSMVNRAVSLTY</sequence>